<gene>
    <name evidence="5" type="ORF">JF544_18150</name>
</gene>
<dbReference type="InterPro" id="IPR036388">
    <property type="entry name" value="WH-like_DNA-bd_sf"/>
</dbReference>
<evidence type="ECO:0000313" key="5">
    <source>
        <dbReference type="EMBL" id="MBN8237172.1"/>
    </source>
</evidence>
<keyword evidence="2" id="KW-0238">DNA-binding</keyword>
<dbReference type="InterPro" id="IPR002577">
    <property type="entry name" value="HTH_HxlR"/>
</dbReference>
<keyword evidence="3" id="KW-0804">Transcription</keyword>
<proteinExistence type="predicted"/>
<dbReference type="EMBL" id="JAEKJY010000007">
    <property type="protein sequence ID" value="MBN8237172.1"/>
    <property type="molecule type" value="Genomic_DNA"/>
</dbReference>
<dbReference type="Proteomes" id="UP000663970">
    <property type="component" value="Unassembled WGS sequence"/>
</dbReference>
<sequence>MEKALYLNEFDATLQIIQGKWKVLILYEIHESGCRRFGDLKQYIQDVSHKTLTRQLRELEQDGLLSRKVYPEVPPKVEYSLTERGRSLIPVLDLICDWGLQNVPKTQLQRVLCEED</sequence>
<dbReference type="PANTHER" id="PTHR33204:SF29">
    <property type="entry name" value="TRANSCRIPTIONAL REGULATOR"/>
    <property type="match status" value="1"/>
</dbReference>
<evidence type="ECO:0000259" key="4">
    <source>
        <dbReference type="PROSITE" id="PS51118"/>
    </source>
</evidence>
<protein>
    <submittedName>
        <fullName evidence="5">Helix-turn-helix transcriptional regulator</fullName>
    </submittedName>
</protein>
<name>A0ABS3E0Q1_9BACI</name>
<dbReference type="Gene3D" id="1.10.10.10">
    <property type="entry name" value="Winged helix-like DNA-binding domain superfamily/Winged helix DNA-binding domain"/>
    <property type="match status" value="1"/>
</dbReference>
<comment type="caution">
    <text evidence="5">The sequence shown here is derived from an EMBL/GenBank/DDBJ whole genome shotgun (WGS) entry which is preliminary data.</text>
</comment>
<evidence type="ECO:0000256" key="2">
    <source>
        <dbReference type="ARBA" id="ARBA00023125"/>
    </source>
</evidence>
<dbReference type="SUPFAM" id="SSF46785">
    <property type="entry name" value="Winged helix' DNA-binding domain"/>
    <property type="match status" value="1"/>
</dbReference>
<keyword evidence="1" id="KW-0805">Transcription regulation</keyword>
<dbReference type="PANTHER" id="PTHR33204">
    <property type="entry name" value="TRANSCRIPTIONAL REGULATOR, MARR FAMILY"/>
    <property type="match status" value="1"/>
</dbReference>
<accession>A0ABS3E0Q1</accession>
<dbReference type="InterPro" id="IPR036390">
    <property type="entry name" value="WH_DNA-bd_sf"/>
</dbReference>
<dbReference type="PROSITE" id="PS51118">
    <property type="entry name" value="HTH_HXLR"/>
    <property type="match status" value="1"/>
</dbReference>
<organism evidence="5 6">
    <name type="scientific">Halobacillus kuroshimensis</name>
    <dbReference type="NCBI Taxonomy" id="302481"/>
    <lineage>
        <taxon>Bacteria</taxon>
        <taxon>Bacillati</taxon>
        <taxon>Bacillota</taxon>
        <taxon>Bacilli</taxon>
        <taxon>Bacillales</taxon>
        <taxon>Bacillaceae</taxon>
        <taxon>Halobacillus</taxon>
    </lineage>
</organism>
<dbReference type="Pfam" id="PF01638">
    <property type="entry name" value="HxlR"/>
    <property type="match status" value="1"/>
</dbReference>
<feature type="domain" description="HTH hxlR-type" evidence="4">
    <location>
        <begin position="8"/>
        <end position="107"/>
    </location>
</feature>
<evidence type="ECO:0000256" key="3">
    <source>
        <dbReference type="ARBA" id="ARBA00023163"/>
    </source>
</evidence>
<evidence type="ECO:0000256" key="1">
    <source>
        <dbReference type="ARBA" id="ARBA00023015"/>
    </source>
</evidence>
<evidence type="ECO:0000313" key="6">
    <source>
        <dbReference type="Proteomes" id="UP000663970"/>
    </source>
</evidence>
<keyword evidence="6" id="KW-1185">Reference proteome</keyword>
<reference evidence="5 6" key="1">
    <citation type="submission" date="2020-12" db="EMBL/GenBank/DDBJ databases">
        <title>Oil enriched cultivation method for isolating marine PHA-producing bacteria.</title>
        <authorList>
            <person name="Zheng W."/>
            <person name="Yu S."/>
            <person name="Huang Y."/>
        </authorList>
    </citation>
    <scope>NUCLEOTIDE SEQUENCE [LARGE SCALE GENOMIC DNA]</scope>
    <source>
        <strain evidence="5 6">SY-2-6</strain>
    </source>
</reference>
<dbReference type="RefSeq" id="WP_027955504.1">
    <property type="nucleotide sequence ID" value="NZ_JAEKJY010000007.1"/>
</dbReference>